<dbReference type="AlphaFoldDB" id="A0AA37PDF8"/>
<dbReference type="SUPFAM" id="SSF54928">
    <property type="entry name" value="RNA-binding domain, RBD"/>
    <property type="match status" value="1"/>
</dbReference>
<evidence type="ECO:0000313" key="3">
    <source>
        <dbReference type="Proteomes" id="UP001055115"/>
    </source>
</evidence>
<dbReference type="EMBL" id="BQXU01000035">
    <property type="protein sequence ID" value="GKT50203.1"/>
    <property type="molecule type" value="Genomic_DNA"/>
</dbReference>
<proteinExistence type="predicted"/>
<name>A0AA37PDF8_9PEZI</name>
<accession>A0AA37PDF8</accession>
<organism evidence="2 3">
    <name type="scientific">Colletotrichum spaethianum</name>
    <dbReference type="NCBI Taxonomy" id="700344"/>
    <lineage>
        <taxon>Eukaryota</taxon>
        <taxon>Fungi</taxon>
        <taxon>Dikarya</taxon>
        <taxon>Ascomycota</taxon>
        <taxon>Pezizomycotina</taxon>
        <taxon>Sordariomycetes</taxon>
        <taxon>Hypocreomycetidae</taxon>
        <taxon>Glomerellales</taxon>
        <taxon>Glomerellaceae</taxon>
        <taxon>Colletotrichum</taxon>
        <taxon>Colletotrichum spaethianum species complex</taxon>
    </lineage>
</organism>
<dbReference type="Proteomes" id="UP001055115">
    <property type="component" value="Unassembled WGS sequence"/>
</dbReference>
<dbReference type="InterPro" id="IPR035979">
    <property type="entry name" value="RBD_domain_sf"/>
</dbReference>
<gene>
    <name evidence="2" type="ORF">ColSpa_10384</name>
</gene>
<feature type="region of interest" description="Disordered" evidence="1">
    <location>
        <begin position="1"/>
        <end position="25"/>
    </location>
</feature>
<evidence type="ECO:0000256" key="1">
    <source>
        <dbReference type="SAM" id="MobiDB-lite"/>
    </source>
</evidence>
<keyword evidence="3" id="KW-1185">Reference proteome</keyword>
<evidence type="ECO:0000313" key="2">
    <source>
        <dbReference type="EMBL" id="GKT50203.1"/>
    </source>
</evidence>
<protein>
    <submittedName>
        <fullName evidence="2">Uncharacterized protein</fullName>
    </submittedName>
</protein>
<reference evidence="2 3" key="1">
    <citation type="submission" date="2022-03" db="EMBL/GenBank/DDBJ databases">
        <title>Genome data of Colletotrichum spp.</title>
        <authorList>
            <person name="Utami Y.D."/>
            <person name="Hiruma K."/>
        </authorList>
    </citation>
    <scope>NUCLEOTIDE SEQUENCE [LARGE SCALE GENOMIC DNA]</scope>
    <source>
        <strain evidence="2 3">MAFF 239500</strain>
    </source>
</reference>
<dbReference type="GeneID" id="73331186"/>
<dbReference type="RefSeq" id="XP_049132553.1">
    <property type="nucleotide sequence ID" value="XM_049276596.1"/>
</dbReference>
<sequence>MSVNNGSNSNQVGRGRSTQQGQAYQAGAPAPLVDLSQSFPQAPGNTLGQLLVPQSAITLDQVLGSGPHPLGRPGAALLPFVHTDPADGALNDAMASVNIADTGASRGAAVPSQTEGIHQRQYHPMRMVVQPVLRYNSSDLERAFRQARGFSAQYRGDIFNDGNMSADVPADQNTSLWMEGLPAGCTPHMLLGAIAQVRPTGKIWASYINPANPADNKPHAAAKIVFFSREGAESLLGANQAGRFLVGGRRPRITWNRIRTAARGTRDSHKSRVVLIHGPAQYVNEPRLSQWFKQFFKFETEVVIPREYRVNPGGQAVQLLEWRFASTRCQGEAACMAIGLELRGMVECRYG</sequence>
<comment type="caution">
    <text evidence="2">The sequence shown here is derived from an EMBL/GenBank/DDBJ whole genome shotgun (WGS) entry which is preliminary data.</text>
</comment>
<dbReference type="GO" id="GO:0003676">
    <property type="term" value="F:nucleic acid binding"/>
    <property type="evidence" value="ECO:0007669"/>
    <property type="project" value="InterPro"/>
</dbReference>